<protein>
    <submittedName>
        <fullName evidence="1">Uncharacterized protein</fullName>
    </submittedName>
</protein>
<dbReference type="EMBL" id="KZ679126">
    <property type="protein sequence ID" value="PTB80896.1"/>
    <property type="molecule type" value="Genomic_DNA"/>
</dbReference>
<proteinExistence type="predicted"/>
<accession>A0A2T4CH67</accession>
<organism evidence="1 2">
    <name type="scientific">Trichoderma longibrachiatum ATCC 18648</name>
    <dbReference type="NCBI Taxonomy" id="983965"/>
    <lineage>
        <taxon>Eukaryota</taxon>
        <taxon>Fungi</taxon>
        <taxon>Dikarya</taxon>
        <taxon>Ascomycota</taxon>
        <taxon>Pezizomycotina</taxon>
        <taxon>Sordariomycetes</taxon>
        <taxon>Hypocreomycetidae</taxon>
        <taxon>Hypocreales</taxon>
        <taxon>Hypocreaceae</taxon>
        <taxon>Trichoderma</taxon>
    </lineage>
</organism>
<dbReference type="AlphaFoldDB" id="A0A2T4CH67"/>
<reference evidence="1 2" key="1">
    <citation type="submission" date="2016-07" db="EMBL/GenBank/DDBJ databases">
        <title>Multiple horizontal gene transfer events from other fungi enriched the ability of initially mycotrophic Trichoderma (Ascomycota) to feed on dead plant biomass.</title>
        <authorList>
            <consortium name="DOE Joint Genome Institute"/>
            <person name="Aerts A."/>
            <person name="Atanasova L."/>
            <person name="Chenthamara K."/>
            <person name="Zhang J."/>
            <person name="Grujic M."/>
            <person name="Henrissat B."/>
            <person name="Kuo A."/>
            <person name="Salamov A."/>
            <person name="Lipzen A."/>
            <person name="Labutti K."/>
            <person name="Barry K."/>
            <person name="Miao Y."/>
            <person name="Rahimi M.J."/>
            <person name="Shen Q."/>
            <person name="Grigoriev I.V."/>
            <person name="Kubicek C.P."/>
            <person name="Druzhinina I.S."/>
        </authorList>
    </citation>
    <scope>NUCLEOTIDE SEQUENCE [LARGE SCALE GENOMIC DNA]</scope>
    <source>
        <strain evidence="1 2">ATCC 18648</strain>
    </source>
</reference>
<sequence>MYARNHLCSPQISSSNRSKRDISTHRCCRKHLPVVQSIHHASLTCTTTILSCHEDLPCQSPFPFLFPHRKPQPQPQSQTCVRERDFRHKRRIRQLWLLPKLSS</sequence>
<name>A0A2T4CH67_TRILO</name>
<dbReference type="Proteomes" id="UP000240760">
    <property type="component" value="Unassembled WGS sequence"/>
</dbReference>
<evidence type="ECO:0000313" key="2">
    <source>
        <dbReference type="Proteomes" id="UP000240760"/>
    </source>
</evidence>
<gene>
    <name evidence="1" type="ORF">M440DRAFT_70769</name>
</gene>
<keyword evidence="2" id="KW-1185">Reference proteome</keyword>
<evidence type="ECO:0000313" key="1">
    <source>
        <dbReference type="EMBL" id="PTB80896.1"/>
    </source>
</evidence>